<dbReference type="Gene3D" id="3.30.710.10">
    <property type="entry name" value="Potassium Channel Kv1.1, Chain A"/>
    <property type="match status" value="1"/>
</dbReference>
<accession>A0AAD7MKS6</accession>
<keyword evidence="2" id="KW-1185">Reference proteome</keyword>
<evidence type="ECO:0000313" key="1">
    <source>
        <dbReference type="EMBL" id="KAJ7721303.1"/>
    </source>
</evidence>
<comment type="caution">
    <text evidence="1">The sequence shown here is derived from an EMBL/GenBank/DDBJ whole genome shotgun (WGS) entry which is preliminary data.</text>
</comment>
<protein>
    <recommendedName>
        <fullName evidence="3">BTB domain-containing protein</fullName>
    </recommendedName>
</protein>
<reference evidence="1" key="1">
    <citation type="submission" date="2023-03" db="EMBL/GenBank/DDBJ databases">
        <title>Massive genome expansion in bonnet fungi (Mycena s.s.) driven by repeated elements and novel gene families across ecological guilds.</title>
        <authorList>
            <consortium name="Lawrence Berkeley National Laboratory"/>
            <person name="Harder C.B."/>
            <person name="Miyauchi S."/>
            <person name="Viragh M."/>
            <person name="Kuo A."/>
            <person name="Thoen E."/>
            <person name="Andreopoulos B."/>
            <person name="Lu D."/>
            <person name="Skrede I."/>
            <person name="Drula E."/>
            <person name="Henrissat B."/>
            <person name="Morin E."/>
            <person name="Kohler A."/>
            <person name="Barry K."/>
            <person name="LaButti K."/>
            <person name="Morin E."/>
            <person name="Salamov A."/>
            <person name="Lipzen A."/>
            <person name="Mereny Z."/>
            <person name="Hegedus B."/>
            <person name="Baldrian P."/>
            <person name="Stursova M."/>
            <person name="Weitz H."/>
            <person name="Taylor A."/>
            <person name="Grigoriev I.V."/>
            <person name="Nagy L.G."/>
            <person name="Martin F."/>
            <person name="Kauserud H."/>
        </authorList>
    </citation>
    <scope>NUCLEOTIDE SEQUENCE</scope>
    <source>
        <strain evidence="1">CBHHK182m</strain>
    </source>
</reference>
<evidence type="ECO:0000313" key="2">
    <source>
        <dbReference type="Proteomes" id="UP001215598"/>
    </source>
</evidence>
<dbReference type="InterPro" id="IPR011333">
    <property type="entry name" value="SKP1/BTB/POZ_sf"/>
</dbReference>
<proteinExistence type="predicted"/>
<sequence>MTLVKIGDDVWTRAAIKSTFQILLPDVRGKNARGKGTGGASTVVCGLGWRFSCSASTQSNNQSTFSVGPAVGTVPTWRISVFFDPHLIRSASYGLLSFSIDAQHLLVPKDANHSTTLTLPYQDYHGPNVHIGTYIYYTPRLRMVPTIAITVKLPAESGLSIPRSIDRGLERVLADTMGGKPAVDLKFYAFTRKTSGYVTHPQPIFANSTLLKGYSGELDLMIYGGGFREAKLVDLDRHQIDNDHVDDYDYMSDSDLDSDDEEMEDNAFDGRAILLDVSEASFFPQEACQVPLPPSEGPSRPASSAGLANAWEASFVTREPCEVPLPASVTGLSDMSEASCFTQASEVPPPHLVRTGRVVILRGTAFKTWQALLYYLYTSKLSLSSASQPVESQSRTPQCSAKSMYRLADKLGLDALKAFSLLSIKADLSLENIIQQVFSKFTSRYPEVQDIEVEFLLDNFPALKGKIDQVLEDLCKGDRPYCADVLRKIVAGRNPSC</sequence>
<dbReference type="Proteomes" id="UP001215598">
    <property type="component" value="Unassembled WGS sequence"/>
</dbReference>
<evidence type="ECO:0008006" key="3">
    <source>
        <dbReference type="Google" id="ProtNLM"/>
    </source>
</evidence>
<name>A0AAD7MKS6_9AGAR</name>
<organism evidence="1 2">
    <name type="scientific">Mycena metata</name>
    <dbReference type="NCBI Taxonomy" id="1033252"/>
    <lineage>
        <taxon>Eukaryota</taxon>
        <taxon>Fungi</taxon>
        <taxon>Dikarya</taxon>
        <taxon>Basidiomycota</taxon>
        <taxon>Agaricomycotina</taxon>
        <taxon>Agaricomycetes</taxon>
        <taxon>Agaricomycetidae</taxon>
        <taxon>Agaricales</taxon>
        <taxon>Marasmiineae</taxon>
        <taxon>Mycenaceae</taxon>
        <taxon>Mycena</taxon>
    </lineage>
</organism>
<dbReference type="EMBL" id="JARKIB010000231">
    <property type="protein sequence ID" value="KAJ7721303.1"/>
    <property type="molecule type" value="Genomic_DNA"/>
</dbReference>
<dbReference type="AlphaFoldDB" id="A0AAD7MKS6"/>
<gene>
    <name evidence="1" type="ORF">B0H16DRAFT_1602950</name>
</gene>